<organism evidence="10 11">
    <name type="scientific">Knufia fluminis</name>
    <dbReference type="NCBI Taxonomy" id="191047"/>
    <lineage>
        <taxon>Eukaryota</taxon>
        <taxon>Fungi</taxon>
        <taxon>Dikarya</taxon>
        <taxon>Ascomycota</taxon>
        <taxon>Pezizomycotina</taxon>
        <taxon>Eurotiomycetes</taxon>
        <taxon>Chaetothyriomycetidae</taxon>
        <taxon>Chaetothyriales</taxon>
        <taxon>Trichomeriaceae</taxon>
        <taxon>Knufia</taxon>
    </lineage>
</organism>
<comment type="caution">
    <text evidence="10">The sequence shown here is derived from an EMBL/GenBank/DDBJ whole genome shotgun (WGS) entry which is preliminary data.</text>
</comment>
<feature type="domain" description="FHA" evidence="8">
    <location>
        <begin position="78"/>
        <end position="141"/>
    </location>
</feature>
<evidence type="ECO:0000313" key="10">
    <source>
        <dbReference type="EMBL" id="KAK5952009.1"/>
    </source>
</evidence>
<dbReference type="InterPro" id="IPR001841">
    <property type="entry name" value="Znf_RING"/>
</dbReference>
<evidence type="ECO:0000256" key="4">
    <source>
        <dbReference type="ARBA" id="ARBA00022786"/>
    </source>
</evidence>
<evidence type="ECO:0000313" key="11">
    <source>
        <dbReference type="Proteomes" id="UP001316803"/>
    </source>
</evidence>
<dbReference type="Gene3D" id="2.60.200.20">
    <property type="match status" value="1"/>
</dbReference>
<evidence type="ECO:0000256" key="6">
    <source>
        <dbReference type="PROSITE-ProRule" id="PRU00175"/>
    </source>
</evidence>
<dbReference type="GO" id="GO:0032153">
    <property type="term" value="C:cell division site"/>
    <property type="evidence" value="ECO:0007669"/>
    <property type="project" value="TreeGrafter"/>
</dbReference>
<feature type="region of interest" description="Disordered" evidence="7">
    <location>
        <begin position="377"/>
        <end position="396"/>
    </location>
</feature>
<keyword evidence="5" id="KW-0862">Zinc</keyword>
<feature type="region of interest" description="Disordered" evidence="7">
    <location>
        <begin position="402"/>
        <end position="446"/>
    </location>
</feature>
<dbReference type="Pfam" id="PF00498">
    <property type="entry name" value="FHA"/>
    <property type="match status" value="1"/>
</dbReference>
<dbReference type="GO" id="GO:0008270">
    <property type="term" value="F:zinc ion binding"/>
    <property type="evidence" value="ECO:0007669"/>
    <property type="project" value="UniProtKB-KW"/>
</dbReference>
<evidence type="ECO:0000256" key="7">
    <source>
        <dbReference type="SAM" id="MobiDB-lite"/>
    </source>
</evidence>
<dbReference type="SUPFAM" id="SSF49879">
    <property type="entry name" value="SMAD/FHA domain"/>
    <property type="match status" value="1"/>
</dbReference>
<dbReference type="SUPFAM" id="SSF57850">
    <property type="entry name" value="RING/U-box"/>
    <property type="match status" value="1"/>
</dbReference>
<evidence type="ECO:0000256" key="3">
    <source>
        <dbReference type="ARBA" id="ARBA00022771"/>
    </source>
</evidence>
<dbReference type="Pfam" id="PF17123">
    <property type="entry name" value="zf-RING_11"/>
    <property type="match status" value="1"/>
</dbReference>
<evidence type="ECO:0000256" key="2">
    <source>
        <dbReference type="ARBA" id="ARBA00022723"/>
    </source>
</evidence>
<dbReference type="AlphaFoldDB" id="A0AAN8I4Q5"/>
<protein>
    <recommendedName>
        <fullName evidence="12">SMAD/FHA domain-containing protein</fullName>
    </recommendedName>
</protein>
<dbReference type="InterPro" id="IPR000253">
    <property type="entry name" value="FHA_dom"/>
</dbReference>
<dbReference type="Proteomes" id="UP001316803">
    <property type="component" value="Unassembled WGS sequence"/>
</dbReference>
<keyword evidence="2" id="KW-0479">Metal-binding</keyword>
<dbReference type="GO" id="GO:0005829">
    <property type="term" value="C:cytosol"/>
    <property type="evidence" value="ECO:0007669"/>
    <property type="project" value="TreeGrafter"/>
</dbReference>
<evidence type="ECO:0000259" key="8">
    <source>
        <dbReference type="PROSITE" id="PS50006"/>
    </source>
</evidence>
<feature type="compositionally biased region" description="Polar residues" evidence="7">
    <location>
        <begin position="27"/>
        <end position="36"/>
    </location>
</feature>
<dbReference type="PROSITE" id="PS50089">
    <property type="entry name" value="ZF_RING_2"/>
    <property type="match status" value="1"/>
</dbReference>
<reference evidence="10 11" key="1">
    <citation type="submission" date="2022-12" db="EMBL/GenBank/DDBJ databases">
        <title>Genomic features and morphological characterization of a novel Knufia sp. strain isolated from spacecraft assembly facility.</title>
        <authorList>
            <person name="Teixeira M."/>
            <person name="Chander A.M."/>
            <person name="Stajich J.E."/>
            <person name="Venkateswaran K."/>
        </authorList>
    </citation>
    <scope>NUCLEOTIDE SEQUENCE [LARGE SCALE GENOMIC DNA]</scope>
    <source>
        <strain evidence="10 11">FJI-L2-BK-P2</strain>
    </source>
</reference>
<feature type="compositionally biased region" description="Polar residues" evidence="7">
    <location>
        <begin position="385"/>
        <end position="396"/>
    </location>
</feature>
<dbReference type="PANTHER" id="PTHR15067:SF7">
    <property type="entry name" value="E3 UBIQUITIN-PROTEIN LIGASE DMA1-RELATED"/>
    <property type="match status" value="1"/>
</dbReference>
<dbReference type="SMART" id="SM00184">
    <property type="entry name" value="RING"/>
    <property type="match status" value="1"/>
</dbReference>
<keyword evidence="1" id="KW-0808">Transferase</keyword>
<dbReference type="PANTHER" id="PTHR15067">
    <property type="entry name" value="E3 UBIQUITIN-PROTEIN LIGASE RNF8"/>
    <property type="match status" value="1"/>
</dbReference>
<evidence type="ECO:0000256" key="1">
    <source>
        <dbReference type="ARBA" id="ARBA00022679"/>
    </source>
</evidence>
<dbReference type="GO" id="GO:0061630">
    <property type="term" value="F:ubiquitin protein ligase activity"/>
    <property type="evidence" value="ECO:0007669"/>
    <property type="project" value="TreeGrafter"/>
</dbReference>
<feature type="region of interest" description="Disordered" evidence="7">
    <location>
        <begin position="1"/>
        <end position="39"/>
    </location>
</feature>
<dbReference type="PROSITE" id="PS50006">
    <property type="entry name" value="FHA_DOMAIN"/>
    <property type="match status" value="1"/>
</dbReference>
<dbReference type="FunFam" id="2.60.200.20:FF:000030">
    <property type="entry name" value="FHA domain-containing protein"/>
    <property type="match status" value="1"/>
</dbReference>
<dbReference type="EMBL" id="JAKLMC020000017">
    <property type="protein sequence ID" value="KAK5952009.1"/>
    <property type="molecule type" value="Genomic_DNA"/>
</dbReference>
<feature type="compositionally biased region" description="Basic and acidic residues" evidence="7">
    <location>
        <begin position="288"/>
        <end position="302"/>
    </location>
</feature>
<dbReference type="GO" id="GO:0006511">
    <property type="term" value="P:ubiquitin-dependent protein catabolic process"/>
    <property type="evidence" value="ECO:0007669"/>
    <property type="project" value="TreeGrafter"/>
</dbReference>
<evidence type="ECO:0008006" key="12">
    <source>
        <dbReference type="Google" id="ProtNLM"/>
    </source>
</evidence>
<keyword evidence="4" id="KW-0833">Ubl conjugation pathway</keyword>
<evidence type="ECO:0000259" key="9">
    <source>
        <dbReference type="PROSITE" id="PS50089"/>
    </source>
</evidence>
<proteinExistence type="predicted"/>
<name>A0AAN8I4Q5_9EURO</name>
<dbReference type="GO" id="GO:0000151">
    <property type="term" value="C:ubiquitin ligase complex"/>
    <property type="evidence" value="ECO:0007669"/>
    <property type="project" value="TreeGrafter"/>
</dbReference>
<feature type="domain" description="RING-type" evidence="9">
    <location>
        <begin position="218"/>
        <end position="265"/>
    </location>
</feature>
<keyword evidence="3 6" id="KW-0863">Zinc-finger</keyword>
<dbReference type="InterPro" id="IPR013083">
    <property type="entry name" value="Znf_RING/FYVE/PHD"/>
</dbReference>
<dbReference type="SMART" id="SM00240">
    <property type="entry name" value="FHA"/>
    <property type="match status" value="1"/>
</dbReference>
<accession>A0AAN8I4Q5</accession>
<dbReference type="InterPro" id="IPR008984">
    <property type="entry name" value="SMAD_FHA_dom_sf"/>
</dbReference>
<sequence>MARTRPSTSRRQTSEAMPESAPMARTASGTAMNGENTEVKTGAPTIRLFPHQDINRAGRQSLNFTPISRTLPNEGSIIRVGRYSEREGPPTANPTGPSDAAVGFKSKVVSRRHCEFSFVDGQWQIRDVASSSGTFLNHIRLSQPNSESRLYPIKDGDIVQLGIDFRGGEEMIFRCVKIRIECNRSWQKKPNMFNKQRQAQLRGLAKDMPSASANSGECSICLGNVLPCQALFVAPCAHVWHYKCIRPMLEGRNSQYPQFQCPNCRAYTDLEADVDVDMEEWAEEESADQDKDLNIDQADRPGSEANPEIIPDDADSSQLDTNGHADGEDTQIVDAPSAPQNNHSSSSLLSRRQDRISPPDDNMPPPMNGIPMPARPTETEMHNHLAQQRTQTESPNAEQIIAGEGPLTPRNNAGPFVFDGSGSRTGSRRHLNVPHHSLDEISDGVE</sequence>
<dbReference type="GO" id="GO:0016567">
    <property type="term" value="P:protein ubiquitination"/>
    <property type="evidence" value="ECO:0007669"/>
    <property type="project" value="TreeGrafter"/>
</dbReference>
<evidence type="ECO:0000256" key="5">
    <source>
        <dbReference type="ARBA" id="ARBA00022833"/>
    </source>
</evidence>
<feature type="compositionally biased region" description="Low complexity" evidence="7">
    <location>
        <begin position="1"/>
        <end position="11"/>
    </location>
</feature>
<gene>
    <name evidence="10" type="ORF">OHC33_006895</name>
</gene>
<feature type="region of interest" description="Disordered" evidence="7">
    <location>
        <begin position="282"/>
        <end position="371"/>
    </location>
</feature>
<keyword evidence="11" id="KW-1185">Reference proteome</keyword>
<dbReference type="Gene3D" id="3.30.40.10">
    <property type="entry name" value="Zinc/RING finger domain, C3HC4 (zinc finger)"/>
    <property type="match status" value="1"/>
</dbReference>